<gene>
    <name evidence="2" type="ORF">FGL89_00535</name>
</gene>
<dbReference type="AlphaFoldDB" id="A0AAE6IIM4"/>
<keyword evidence="1" id="KW-0472">Membrane</keyword>
<dbReference type="EMBL" id="CP042374">
    <property type="protein sequence ID" value="QEA32730.1"/>
    <property type="molecule type" value="Genomic_DNA"/>
</dbReference>
<dbReference type="RefSeq" id="WP_014974400.1">
    <property type="nucleotide sequence ID" value="NZ_BPKR01000001.1"/>
</dbReference>
<reference evidence="2 3" key="1">
    <citation type="submission" date="2019-06" db="EMBL/GenBank/DDBJ databases">
        <title>Genome analyses of bacteria isolated from kimchi.</title>
        <authorList>
            <person name="Lee S."/>
            <person name="Ahn S."/>
            <person name="Roh S."/>
        </authorList>
    </citation>
    <scope>NUCLEOTIDE SEQUENCE [LARGE SCALE GENOMIC DNA]</scope>
    <source>
        <strain evidence="2 3">CBA3620</strain>
    </source>
</reference>
<proteinExistence type="predicted"/>
<dbReference type="OMA" id="YFFRQTN"/>
<organism evidence="2 3">
    <name type="scientific">Leuconostoc carnosum</name>
    <dbReference type="NCBI Taxonomy" id="1252"/>
    <lineage>
        <taxon>Bacteria</taxon>
        <taxon>Bacillati</taxon>
        <taxon>Bacillota</taxon>
        <taxon>Bacilli</taxon>
        <taxon>Lactobacillales</taxon>
        <taxon>Lactobacillaceae</taxon>
        <taxon>Leuconostoc</taxon>
    </lineage>
</organism>
<dbReference type="GeneID" id="61186206"/>
<feature type="transmembrane region" description="Helical" evidence="1">
    <location>
        <begin position="53"/>
        <end position="76"/>
    </location>
</feature>
<name>A0AAE6IIM4_LEUCA</name>
<sequence>MVQTTKSVEKGYQNEILFQEKMLKNLVHWQSFFSMMVGFSILIIYFFSRYSVWLLVAGIVLLVANIILIFLIGYGIRRGKQNLNKVIQHYKEERPQI</sequence>
<feature type="transmembrane region" description="Helical" evidence="1">
    <location>
        <begin position="26"/>
        <end position="47"/>
    </location>
</feature>
<dbReference type="Proteomes" id="UP000321332">
    <property type="component" value="Chromosome"/>
</dbReference>
<keyword evidence="2" id="KW-0813">Transport</keyword>
<accession>A0AAE6IIM4</accession>
<keyword evidence="1" id="KW-1133">Transmembrane helix</keyword>
<evidence type="ECO:0000313" key="2">
    <source>
        <dbReference type="EMBL" id="QEA32730.1"/>
    </source>
</evidence>
<evidence type="ECO:0000313" key="3">
    <source>
        <dbReference type="Proteomes" id="UP000321332"/>
    </source>
</evidence>
<keyword evidence="1" id="KW-0812">Transmembrane</keyword>
<keyword evidence="2" id="KW-0762">Sugar transport</keyword>
<evidence type="ECO:0000256" key="1">
    <source>
        <dbReference type="SAM" id="Phobius"/>
    </source>
</evidence>
<protein>
    <submittedName>
        <fullName evidence="2">PTS sugar transporter</fullName>
    </submittedName>
</protein>